<dbReference type="EnsemblMetazoa" id="XM_019906786.1">
    <property type="protein sequence ID" value="XP_019762345.1"/>
    <property type="gene ID" value="LOC109539177"/>
</dbReference>
<reference evidence="9" key="2">
    <citation type="submission" date="2024-08" db="UniProtKB">
        <authorList>
            <consortium name="EnsemblMetazoa"/>
        </authorList>
    </citation>
    <scope>IDENTIFICATION</scope>
</reference>
<dbReference type="PROSITE" id="PS51225">
    <property type="entry name" value="MARVEL"/>
    <property type="match status" value="1"/>
</dbReference>
<keyword evidence="3 6" id="KW-1133">Transmembrane helix</keyword>
<keyword evidence="10" id="KW-1185">Reference proteome</keyword>
<dbReference type="Pfam" id="PF01284">
    <property type="entry name" value="MARVEL"/>
    <property type="match status" value="1"/>
</dbReference>
<evidence type="ECO:0000313" key="10">
    <source>
        <dbReference type="Proteomes" id="UP000019118"/>
    </source>
</evidence>
<dbReference type="InterPro" id="IPR008253">
    <property type="entry name" value="Marvel"/>
</dbReference>
<dbReference type="HOGENOM" id="CLU_119831_0_0_1"/>
<feature type="transmembrane region" description="Helical" evidence="6">
    <location>
        <begin position="108"/>
        <end position="136"/>
    </location>
</feature>
<evidence type="ECO:0000313" key="8">
    <source>
        <dbReference type="EMBL" id="ENN75767.1"/>
    </source>
</evidence>
<keyword evidence="2 5" id="KW-0812">Transmembrane</keyword>
<protein>
    <recommendedName>
        <fullName evidence="7">MARVEL domain-containing protein</fullName>
    </recommendedName>
</protein>
<dbReference type="Proteomes" id="UP000019118">
    <property type="component" value="Unassembled WGS sequence"/>
</dbReference>
<evidence type="ECO:0000256" key="2">
    <source>
        <dbReference type="ARBA" id="ARBA00022692"/>
    </source>
</evidence>
<dbReference type="EnsemblMetazoa" id="XM_019906788.1">
    <property type="protein sequence ID" value="XP_019762347.1"/>
    <property type="gene ID" value="LOC109539177"/>
</dbReference>
<dbReference type="OrthoDB" id="10044855at2759"/>
<evidence type="ECO:0000256" key="5">
    <source>
        <dbReference type="PROSITE-ProRule" id="PRU00581"/>
    </source>
</evidence>
<evidence type="ECO:0000256" key="4">
    <source>
        <dbReference type="ARBA" id="ARBA00023136"/>
    </source>
</evidence>
<reference evidence="8 10" key="1">
    <citation type="journal article" date="2013" name="Genome Biol.">
        <title>Draft genome of the mountain pine beetle, Dendroctonus ponderosae Hopkins, a major forest pest.</title>
        <authorList>
            <person name="Keeling C.I."/>
            <person name="Yuen M.M."/>
            <person name="Liao N.Y."/>
            <person name="Docking T.R."/>
            <person name="Chan S.K."/>
            <person name="Taylor G.A."/>
            <person name="Palmquist D.L."/>
            <person name="Jackman S.D."/>
            <person name="Nguyen A."/>
            <person name="Li M."/>
            <person name="Henderson H."/>
            <person name="Janes J.K."/>
            <person name="Zhao Y."/>
            <person name="Pandoh P."/>
            <person name="Moore R."/>
            <person name="Sperling F.A."/>
            <person name="Huber D.P."/>
            <person name="Birol I."/>
            <person name="Jones S.J."/>
            <person name="Bohlmann J."/>
        </authorList>
    </citation>
    <scope>NUCLEOTIDE SEQUENCE</scope>
</reference>
<comment type="subcellular location">
    <subcellularLocation>
        <location evidence="1">Membrane</location>
        <topology evidence="1">Multi-pass membrane protein</topology>
    </subcellularLocation>
</comment>
<sequence length="182" mass="20149">MRPSRVISVPVHNTQSLGGIGCCCCRCCSCLNLGFLKTGPGRLKLVEVLLGSFCQSLALQFDAKYAGTIGLSFQSFTTNVAWCFLTTFLLLVCYIFSSKSIHLIKSSLFEVLFNTLAALTYLGSCSFLGYVVNVVLEPVYAITPQYQVYPAMSTAYMTGSILGLIYAYDAYKSYRFFKGYRH</sequence>
<evidence type="ECO:0000259" key="7">
    <source>
        <dbReference type="PROSITE" id="PS51225"/>
    </source>
</evidence>
<evidence type="ECO:0000256" key="6">
    <source>
        <dbReference type="SAM" id="Phobius"/>
    </source>
</evidence>
<dbReference type="PROSITE" id="PS51257">
    <property type="entry name" value="PROKAR_LIPOPROTEIN"/>
    <property type="match status" value="1"/>
</dbReference>
<proteinExistence type="predicted"/>
<organism evidence="8">
    <name type="scientific">Dendroctonus ponderosae</name>
    <name type="common">Mountain pine beetle</name>
    <dbReference type="NCBI Taxonomy" id="77166"/>
    <lineage>
        <taxon>Eukaryota</taxon>
        <taxon>Metazoa</taxon>
        <taxon>Ecdysozoa</taxon>
        <taxon>Arthropoda</taxon>
        <taxon>Hexapoda</taxon>
        <taxon>Insecta</taxon>
        <taxon>Pterygota</taxon>
        <taxon>Neoptera</taxon>
        <taxon>Endopterygota</taxon>
        <taxon>Coleoptera</taxon>
        <taxon>Polyphaga</taxon>
        <taxon>Cucujiformia</taxon>
        <taxon>Curculionidae</taxon>
        <taxon>Scolytinae</taxon>
        <taxon>Dendroctonus</taxon>
    </lineage>
</organism>
<dbReference type="GO" id="GO:0016020">
    <property type="term" value="C:membrane"/>
    <property type="evidence" value="ECO:0007669"/>
    <property type="project" value="UniProtKB-SubCell"/>
</dbReference>
<keyword evidence="4 5" id="KW-0472">Membrane</keyword>
<dbReference type="KEGG" id="dpa:109539177"/>
<evidence type="ECO:0000256" key="3">
    <source>
        <dbReference type="ARBA" id="ARBA00022989"/>
    </source>
</evidence>
<feature type="transmembrane region" description="Helical" evidence="6">
    <location>
        <begin position="79"/>
        <end position="96"/>
    </location>
</feature>
<accession>N6UAV7</accession>
<feature type="domain" description="MARVEL" evidence="7">
    <location>
        <begin position="35"/>
        <end position="178"/>
    </location>
</feature>
<dbReference type="EMBL" id="KB741002">
    <property type="protein sequence ID" value="ENN75767.1"/>
    <property type="molecule type" value="Genomic_DNA"/>
</dbReference>
<name>N6UAV7_DENPD</name>
<dbReference type="AlphaFoldDB" id="N6UAV7"/>
<evidence type="ECO:0000256" key="1">
    <source>
        <dbReference type="ARBA" id="ARBA00004141"/>
    </source>
</evidence>
<dbReference type="OMA" id="GIKICCC"/>
<feature type="non-terminal residue" evidence="8">
    <location>
        <position position="1"/>
    </location>
</feature>
<feature type="transmembrane region" description="Helical" evidence="6">
    <location>
        <begin position="148"/>
        <end position="168"/>
    </location>
</feature>
<gene>
    <name evidence="9" type="primary">109539177</name>
    <name evidence="8" type="ORF">YQE_07725</name>
</gene>
<evidence type="ECO:0000313" key="9">
    <source>
        <dbReference type="EnsemblMetazoa" id="XP_019762345.1"/>
    </source>
</evidence>